<protein>
    <submittedName>
        <fullName evidence="7">ABC transporter substrate-binding protein</fullName>
    </submittedName>
</protein>
<dbReference type="InterPro" id="IPR028082">
    <property type="entry name" value="Peripla_BP_I"/>
</dbReference>
<keyword evidence="8" id="KW-1185">Reference proteome</keyword>
<dbReference type="AlphaFoldDB" id="A0A926HWZ4"/>
<feature type="domain" description="Leucine-binding protein" evidence="6">
    <location>
        <begin position="34"/>
        <end position="373"/>
    </location>
</feature>
<organism evidence="7 8">
    <name type="scientific">Guopingia tenuis</name>
    <dbReference type="NCBI Taxonomy" id="2763656"/>
    <lineage>
        <taxon>Bacteria</taxon>
        <taxon>Bacillati</taxon>
        <taxon>Bacillota</taxon>
        <taxon>Clostridia</taxon>
        <taxon>Christensenellales</taxon>
        <taxon>Christensenellaceae</taxon>
        <taxon>Guopingia</taxon>
    </lineage>
</organism>
<evidence type="ECO:0000256" key="4">
    <source>
        <dbReference type="ARBA" id="ARBA00022970"/>
    </source>
</evidence>
<dbReference type="GO" id="GO:0006865">
    <property type="term" value="P:amino acid transport"/>
    <property type="evidence" value="ECO:0007669"/>
    <property type="project" value="UniProtKB-KW"/>
</dbReference>
<evidence type="ECO:0000256" key="1">
    <source>
        <dbReference type="ARBA" id="ARBA00010062"/>
    </source>
</evidence>
<evidence type="ECO:0000256" key="2">
    <source>
        <dbReference type="ARBA" id="ARBA00022448"/>
    </source>
</evidence>
<dbReference type="InterPro" id="IPR028081">
    <property type="entry name" value="Leu-bd"/>
</dbReference>
<dbReference type="InterPro" id="IPR000709">
    <property type="entry name" value="Leu_Ile_Val-bd"/>
</dbReference>
<dbReference type="PROSITE" id="PS51257">
    <property type="entry name" value="PROKAR_LIPOPROTEIN"/>
    <property type="match status" value="1"/>
</dbReference>
<evidence type="ECO:0000313" key="7">
    <source>
        <dbReference type="EMBL" id="MBC8538535.1"/>
    </source>
</evidence>
<evidence type="ECO:0000256" key="5">
    <source>
        <dbReference type="SAM" id="SignalP"/>
    </source>
</evidence>
<dbReference type="RefSeq" id="WP_249280282.1">
    <property type="nucleotide sequence ID" value="NZ_JACRSS010000002.1"/>
</dbReference>
<comment type="caution">
    <text evidence="7">The sequence shown here is derived from an EMBL/GenBank/DDBJ whole genome shotgun (WGS) entry which is preliminary data.</text>
</comment>
<keyword evidence="3 5" id="KW-0732">Signal</keyword>
<gene>
    <name evidence="7" type="ORF">H8693_06270</name>
</gene>
<reference evidence="7" key="1">
    <citation type="submission" date="2020-08" db="EMBL/GenBank/DDBJ databases">
        <title>Genome public.</title>
        <authorList>
            <person name="Liu C."/>
            <person name="Sun Q."/>
        </authorList>
    </citation>
    <scope>NUCLEOTIDE SEQUENCE</scope>
    <source>
        <strain evidence="7">NSJ-63</strain>
    </source>
</reference>
<evidence type="ECO:0000313" key="8">
    <source>
        <dbReference type="Proteomes" id="UP000617951"/>
    </source>
</evidence>
<evidence type="ECO:0000259" key="6">
    <source>
        <dbReference type="Pfam" id="PF13458"/>
    </source>
</evidence>
<keyword evidence="4" id="KW-0029">Amino-acid transport</keyword>
<dbReference type="PANTHER" id="PTHR30483:SF6">
    <property type="entry name" value="PERIPLASMIC BINDING PROTEIN OF ABC TRANSPORTER FOR NATURAL AMINO ACIDS"/>
    <property type="match status" value="1"/>
</dbReference>
<dbReference type="PRINTS" id="PR00337">
    <property type="entry name" value="LEUILEVALBP"/>
</dbReference>
<feature type="chain" id="PRO_5039424510" evidence="5">
    <location>
        <begin position="21"/>
        <end position="385"/>
    </location>
</feature>
<dbReference type="Proteomes" id="UP000617951">
    <property type="component" value="Unassembled WGS sequence"/>
</dbReference>
<dbReference type="InterPro" id="IPR051010">
    <property type="entry name" value="BCAA_transport"/>
</dbReference>
<dbReference type="Pfam" id="PF13458">
    <property type="entry name" value="Peripla_BP_6"/>
    <property type="match status" value="1"/>
</dbReference>
<name>A0A926HWZ4_9FIRM</name>
<proteinExistence type="inferred from homology"/>
<comment type="similarity">
    <text evidence="1">Belongs to the leucine-binding protein family.</text>
</comment>
<dbReference type="EMBL" id="JACRSS010000002">
    <property type="protein sequence ID" value="MBC8538535.1"/>
    <property type="molecule type" value="Genomic_DNA"/>
</dbReference>
<keyword evidence="2" id="KW-0813">Transport</keyword>
<feature type="signal peptide" evidence="5">
    <location>
        <begin position="1"/>
        <end position="20"/>
    </location>
</feature>
<accession>A0A926HWZ4</accession>
<evidence type="ECO:0000256" key="3">
    <source>
        <dbReference type="ARBA" id="ARBA00022729"/>
    </source>
</evidence>
<dbReference type="SUPFAM" id="SSF53822">
    <property type="entry name" value="Periplasmic binding protein-like I"/>
    <property type="match status" value="1"/>
</dbReference>
<dbReference type="PANTHER" id="PTHR30483">
    <property type="entry name" value="LEUCINE-SPECIFIC-BINDING PROTEIN"/>
    <property type="match status" value="1"/>
</dbReference>
<dbReference type="Gene3D" id="3.40.50.2300">
    <property type="match status" value="2"/>
</dbReference>
<dbReference type="CDD" id="cd06347">
    <property type="entry name" value="PBP1_ABC_LivK_ligand_binding-like"/>
    <property type="match status" value="1"/>
</dbReference>
<sequence>MKKRVLAIALACMMLLPMLAACGGQGGSTGDADTIKIGGLAPLTGEVSQYGVAVNNGAKMKVEELNAAGGINGKQIDYVVYDEKGDATEAVNAYNRLLQDDKIVALVGDVTTQPTQAVAQQAAKDGIPMITASASALAVTTPGKNIFRACFTDPAQGEILASYAYEEMGAKTAAVIYDNGSDYSVGLMETFESKAKELGLEIVAKEAYNTGDKDFKAQLTNIKAANPDIVFIPDYYETVALIAVQAKDVGLTCPKIGADGWEGVLGKLDASNVDALEGCYYSSQFTKESTDEAMQNFYKNYTEKYGEEPTMFAALGYDAMGMMAQAIGEAGTTDSAEIVDAMTNIQYQGVTGSITFDENRNPTKTVFMISIEGGEYKFAGTYDAK</sequence>